<comment type="caution">
    <text evidence="2">The sequence shown here is derived from an EMBL/GenBank/DDBJ whole genome shotgun (WGS) entry which is preliminary data.</text>
</comment>
<dbReference type="SUPFAM" id="SSF51101">
    <property type="entry name" value="Mannose-binding lectins"/>
    <property type="match status" value="2"/>
</dbReference>
<dbReference type="PROSITE" id="PS50181">
    <property type="entry name" value="FBOX"/>
    <property type="match status" value="1"/>
</dbReference>
<dbReference type="InterPro" id="IPR036404">
    <property type="entry name" value="Jacalin-like_lectin_dom_sf"/>
</dbReference>
<dbReference type="InterPro" id="IPR001810">
    <property type="entry name" value="F-box_dom"/>
</dbReference>
<protein>
    <recommendedName>
        <fullName evidence="1">F-box domain-containing protein</fullName>
    </recommendedName>
</protein>
<dbReference type="SMART" id="SM00256">
    <property type="entry name" value="FBOX"/>
    <property type="match status" value="1"/>
</dbReference>
<accession>A0AAD4GZT4</accession>
<sequence length="787" mass="88756">MDVIFNAHCPFCEIILAVKQPETPLGSQPWVSRVRAVFSDDDSCTSIGLTGVGLMESRYTLVAPLNGISGPPGTPRRFDFSQYQYRWIYPFHDCCWRILLERLGKGRDRRHIANSLFRQFRCVPIQDGSRFYPYSPAYVDPCAMSVDGLERSIISDWKIHCDVGPPTATSGRASLCNLPLELLHEVVSYLPYSQVRELQRVCRNLAQILARENLPQMFWRGRFLLSFEHDFIFPDLKSKRDWYRLYLGTEFELRNGSSPLVNRKRIRGLIEPIAELMDVEEIASPAGRDCLQYMSGRPLVPPIILSAPPPASDPGTPYTYIYSADRDALYYRIQPLPVQENAHVDISSVKFGNETYTSGLSFPSGLCDLGFCYQRTRKQVKIPRFTNIESIQVVFSPGGLVGLQFHFSDYTSSPWIGKHHGEGTAYGILDIKYPHETRLIMGLDVINIDFGGPGGILLKALTKLVVHMAIGPLPVVGVDFSYADSTVKHFGHRGQNQLTFYVNGPAGERITKIVVVLDVRWTGMSGFEIWTNYGRHASFIPIPSRLKNLGCSTLEVPEAHILTGFAAIVRSRSFAGLAIQTQPDFGDSNDPRCIPDFRKEYLFTDNILSDDTCTNGICDYETYASLRGVRKITVSVRTPRHISGLQIDYYHEQHPPAVVGQWMEKCDAFEISPNEKIRRLDVWLTRPQTYGLARAWYQGNITAIRIVTSLGRVKNFNPSGSDSPEPGENMQIVRSAESGEIAAVSWILNSCHDRIKVYVSTDEIGCAWESRTDRRFVQHPIMVDRVG</sequence>
<evidence type="ECO:0000313" key="3">
    <source>
        <dbReference type="Proteomes" id="UP001194746"/>
    </source>
</evidence>
<proteinExistence type="predicted"/>
<evidence type="ECO:0000259" key="1">
    <source>
        <dbReference type="PROSITE" id="PS50181"/>
    </source>
</evidence>
<keyword evidence="3" id="KW-1185">Reference proteome</keyword>
<evidence type="ECO:0000313" key="2">
    <source>
        <dbReference type="EMBL" id="KAF9893998.1"/>
    </source>
</evidence>
<dbReference type="Pfam" id="PF24539">
    <property type="entry name" value="DUF7600"/>
    <property type="match status" value="1"/>
</dbReference>
<dbReference type="SUPFAM" id="SSF81383">
    <property type="entry name" value="F-box domain"/>
    <property type="match status" value="1"/>
</dbReference>
<dbReference type="EMBL" id="VCAU01000005">
    <property type="protein sequence ID" value="KAF9893998.1"/>
    <property type="molecule type" value="Genomic_DNA"/>
</dbReference>
<dbReference type="AlphaFoldDB" id="A0AAD4GZT4"/>
<dbReference type="InterPro" id="IPR036047">
    <property type="entry name" value="F-box-like_dom_sf"/>
</dbReference>
<dbReference type="Proteomes" id="UP001194746">
    <property type="component" value="Unassembled WGS sequence"/>
</dbReference>
<dbReference type="Pfam" id="PF00646">
    <property type="entry name" value="F-box"/>
    <property type="match status" value="1"/>
</dbReference>
<feature type="domain" description="F-box" evidence="1">
    <location>
        <begin position="172"/>
        <end position="222"/>
    </location>
</feature>
<reference evidence="2" key="2">
    <citation type="submission" date="2020-02" db="EMBL/GenBank/DDBJ databases">
        <authorList>
            <person name="Gilchrist C.L.M."/>
            <person name="Chooi Y.-H."/>
        </authorList>
    </citation>
    <scope>NUCLEOTIDE SEQUENCE</scope>
    <source>
        <strain evidence="2">MST-FP2251</strain>
    </source>
</reference>
<dbReference type="InterPro" id="IPR056021">
    <property type="entry name" value="DUF7600"/>
</dbReference>
<name>A0AAD4GZT4_ASPNN</name>
<organism evidence="2 3">
    <name type="scientific">Aspergillus nanangensis</name>
    <dbReference type="NCBI Taxonomy" id="2582783"/>
    <lineage>
        <taxon>Eukaryota</taxon>
        <taxon>Fungi</taxon>
        <taxon>Dikarya</taxon>
        <taxon>Ascomycota</taxon>
        <taxon>Pezizomycotina</taxon>
        <taxon>Eurotiomycetes</taxon>
        <taxon>Eurotiomycetidae</taxon>
        <taxon>Eurotiales</taxon>
        <taxon>Aspergillaceae</taxon>
        <taxon>Aspergillus</taxon>
        <taxon>Aspergillus subgen. Circumdati</taxon>
    </lineage>
</organism>
<reference evidence="2" key="1">
    <citation type="journal article" date="2019" name="Beilstein J. Org. Chem.">
        <title>Nanangenines: drimane sesquiterpenoids as the dominant metabolite cohort of a novel Australian fungus, Aspergillus nanangensis.</title>
        <authorList>
            <person name="Lacey H.J."/>
            <person name="Gilchrist C.L.M."/>
            <person name="Crombie A."/>
            <person name="Kalaitzis J.A."/>
            <person name="Vuong D."/>
            <person name="Rutledge P.J."/>
            <person name="Turner P."/>
            <person name="Pitt J.I."/>
            <person name="Lacey E."/>
            <person name="Chooi Y.H."/>
            <person name="Piggott A.M."/>
        </authorList>
    </citation>
    <scope>NUCLEOTIDE SEQUENCE</scope>
    <source>
        <strain evidence="2">MST-FP2251</strain>
    </source>
</reference>
<gene>
    <name evidence="2" type="ORF">FE257_008969</name>
</gene>